<dbReference type="RefSeq" id="WP_135707336.1">
    <property type="nucleotide sequence ID" value="NZ_CP038639.1"/>
</dbReference>
<dbReference type="SUPFAM" id="SSF52540">
    <property type="entry name" value="P-loop containing nucleoside triphosphate hydrolases"/>
    <property type="match status" value="1"/>
</dbReference>
<reference evidence="1 2" key="1">
    <citation type="submission" date="2019-03" db="EMBL/GenBank/DDBJ databases">
        <title>Efficiently degradation of phenoxyalkanoic acid herbicides by Cupriavidus oxalaticus strain X32.</title>
        <authorList>
            <person name="Sheng X."/>
        </authorList>
    </citation>
    <scope>NUCLEOTIDE SEQUENCE [LARGE SCALE GENOMIC DNA]</scope>
    <source>
        <strain evidence="1 2">X32</strain>
        <plasmid evidence="1 2">unnamed4</plasmid>
    </source>
</reference>
<organism evidence="1 2">
    <name type="scientific">Cupriavidus oxalaticus</name>
    <dbReference type="NCBI Taxonomy" id="96344"/>
    <lineage>
        <taxon>Bacteria</taxon>
        <taxon>Pseudomonadati</taxon>
        <taxon>Pseudomonadota</taxon>
        <taxon>Betaproteobacteria</taxon>
        <taxon>Burkholderiales</taxon>
        <taxon>Burkholderiaceae</taxon>
        <taxon>Cupriavidus</taxon>
    </lineage>
</organism>
<dbReference type="InterPro" id="IPR027417">
    <property type="entry name" value="P-loop_NTPase"/>
</dbReference>
<geneLocation type="plasmid" evidence="1">
    <name>unnamed4</name>
</geneLocation>
<dbReference type="EMBL" id="CP038639">
    <property type="protein sequence ID" value="QBY56171.1"/>
    <property type="molecule type" value="Genomic_DNA"/>
</dbReference>
<dbReference type="KEGG" id="cox:E0W60_34490"/>
<gene>
    <name evidence="1" type="ORF">E0W60_34490</name>
</gene>
<dbReference type="AlphaFoldDB" id="A0A4P7LUM7"/>
<dbReference type="Proteomes" id="UP000295294">
    <property type="component" value="Plasmid unnamed4"/>
</dbReference>
<sequence>MIESFVCDGRVLSLIPAEAEARERLAIFAAASMTLLVGNNGAGKTRTLRALANAVLSGDEQTVDPVEVARKTAVIHYSADSFDLDPSLGGEDI</sequence>
<proteinExistence type="predicted"/>
<name>A0A4P7LUM7_9BURK</name>
<protein>
    <submittedName>
        <fullName evidence="1">Uncharacterized protein</fullName>
    </submittedName>
</protein>
<keyword evidence="1" id="KW-0614">Plasmid</keyword>
<evidence type="ECO:0000313" key="1">
    <source>
        <dbReference type="EMBL" id="QBY56171.1"/>
    </source>
</evidence>
<accession>A0A4P7LUM7</accession>
<dbReference type="Gene3D" id="3.40.50.300">
    <property type="entry name" value="P-loop containing nucleotide triphosphate hydrolases"/>
    <property type="match status" value="1"/>
</dbReference>
<evidence type="ECO:0000313" key="2">
    <source>
        <dbReference type="Proteomes" id="UP000295294"/>
    </source>
</evidence>